<feature type="compositionally biased region" description="Basic and acidic residues" evidence="1">
    <location>
        <begin position="146"/>
        <end position="160"/>
    </location>
</feature>
<reference evidence="3" key="3">
    <citation type="submission" date="2016-06" db="UniProtKB">
        <authorList>
            <consortium name="WormBaseParasite"/>
        </authorList>
    </citation>
    <scope>IDENTIFICATION</scope>
</reference>
<name>A0A183C884_GLOPA</name>
<dbReference type="WBParaSite" id="GPLIN_000908000">
    <property type="protein sequence ID" value="GPLIN_000908000"/>
    <property type="gene ID" value="GPLIN_000908000"/>
</dbReference>
<evidence type="ECO:0000313" key="3">
    <source>
        <dbReference type="WBParaSite" id="GPLIN_000908000"/>
    </source>
</evidence>
<accession>A0A183C884</accession>
<evidence type="ECO:0000313" key="2">
    <source>
        <dbReference type="Proteomes" id="UP000050741"/>
    </source>
</evidence>
<reference evidence="2" key="2">
    <citation type="submission" date="2014-05" db="EMBL/GenBank/DDBJ databases">
        <title>The genome and life-stage specific transcriptomes of Globodera pallida elucidate key aspects of plant parasitism by a cyst nematode.</title>
        <authorList>
            <person name="Cotton J.A."/>
            <person name="Lilley C.J."/>
            <person name="Jones L.M."/>
            <person name="Kikuchi T."/>
            <person name="Reid A.J."/>
            <person name="Thorpe P."/>
            <person name="Tsai I.J."/>
            <person name="Beasley H."/>
            <person name="Blok V."/>
            <person name="Cock P.J.A."/>
            <person name="Van den Akker S.E."/>
            <person name="Holroyd N."/>
            <person name="Hunt M."/>
            <person name="Mantelin S."/>
            <person name="Naghra H."/>
            <person name="Pain A."/>
            <person name="Palomares-Rius J.E."/>
            <person name="Zarowiecki M."/>
            <person name="Berriman M."/>
            <person name="Jones J.T."/>
            <person name="Urwin P.E."/>
        </authorList>
    </citation>
    <scope>NUCLEOTIDE SEQUENCE [LARGE SCALE GENOMIC DNA]</scope>
    <source>
        <strain evidence="2">Lindley</strain>
    </source>
</reference>
<keyword evidence="2" id="KW-1185">Reference proteome</keyword>
<reference evidence="2" key="1">
    <citation type="submission" date="2013-12" db="EMBL/GenBank/DDBJ databases">
        <authorList>
            <person name="Aslett M."/>
        </authorList>
    </citation>
    <scope>NUCLEOTIDE SEQUENCE [LARGE SCALE GENOMIC DNA]</scope>
    <source>
        <strain evidence="2">Lindley</strain>
    </source>
</reference>
<feature type="region of interest" description="Disordered" evidence="1">
    <location>
        <begin position="146"/>
        <end position="180"/>
    </location>
</feature>
<organism evidence="2 3">
    <name type="scientific">Globodera pallida</name>
    <name type="common">Potato cyst nematode worm</name>
    <name type="synonym">Heterodera pallida</name>
    <dbReference type="NCBI Taxonomy" id="36090"/>
    <lineage>
        <taxon>Eukaryota</taxon>
        <taxon>Metazoa</taxon>
        <taxon>Ecdysozoa</taxon>
        <taxon>Nematoda</taxon>
        <taxon>Chromadorea</taxon>
        <taxon>Rhabditida</taxon>
        <taxon>Tylenchina</taxon>
        <taxon>Tylenchomorpha</taxon>
        <taxon>Tylenchoidea</taxon>
        <taxon>Heteroderidae</taxon>
        <taxon>Heteroderinae</taxon>
        <taxon>Globodera</taxon>
    </lineage>
</organism>
<protein>
    <submittedName>
        <fullName evidence="3">Uncharacterized protein</fullName>
    </submittedName>
</protein>
<proteinExistence type="predicted"/>
<evidence type="ECO:0000256" key="1">
    <source>
        <dbReference type="SAM" id="MobiDB-lite"/>
    </source>
</evidence>
<dbReference type="Proteomes" id="UP000050741">
    <property type="component" value="Unassembled WGS sequence"/>
</dbReference>
<sequence>MLVYYQWFKTIVDEISLDEHKQLITNYLEAIEIWIETLEDSKSLSPLVEQDIEYFKFLEQGKQSLEGYLQRDDANANLNDKKSAKIPIDGTLEAMHGGTVGRLLSLKSFRDKLKRIEINKKRMNELFDDGAEIVLNLLNLSQKSKKIEPKGKSQKVEPKGKGQIATKSDEPPPPLNSSTDDSEIFAMKIKKSCYMQSFLEWVTNNGTMHSESAPWRKFLDKFVLSKIVKSKIGAPSRHFTDDTKFNNELQYSKFV</sequence>
<dbReference type="AlphaFoldDB" id="A0A183C884"/>